<dbReference type="Proteomes" id="UP000198243">
    <property type="component" value="Chromosome I"/>
</dbReference>
<dbReference type="RefSeq" id="WP_157743334.1">
    <property type="nucleotide sequence ID" value="NZ_LT607412.1"/>
</dbReference>
<keyword evidence="2" id="KW-1185">Reference proteome</keyword>
<evidence type="ECO:0000313" key="1">
    <source>
        <dbReference type="EMBL" id="SCF17360.1"/>
    </source>
</evidence>
<dbReference type="EMBL" id="LT607412">
    <property type="protein sequence ID" value="SCF17360.1"/>
    <property type="molecule type" value="Genomic_DNA"/>
</dbReference>
<proteinExistence type="predicted"/>
<accession>A0A1C4Y9L6</accession>
<organism evidence="1 2">
    <name type="scientific">Micromonospora coriariae</name>
    <dbReference type="NCBI Taxonomy" id="285665"/>
    <lineage>
        <taxon>Bacteria</taxon>
        <taxon>Bacillati</taxon>
        <taxon>Actinomycetota</taxon>
        <taxon>Actinomycetes</taxon>
        <taxon>Micromonosporales</taxon>
        <taxon>Micromonosporaceae</taxon>
        <taxon>Micromonospora</taxon>
    </lineage>
</organism>
<name>A0A1C4Y9L6_9ACTN</name>
<evidence type="ECO:0000313" key="2">
    <source>
        <dbReference type="Proteomes" id="UP000198243"/>
    </source>
</evidence>
<gene>
    <name evidence="1" type="ORF">GA0070607_6455</name>
</gene>
<reference evidence="2" key="1">
    <citation type="submission" date="2016-06" db="EMBL/GenBank/DDBJ databases">
        <authorList>
            <person name="Varghese N."/>
            <person name="Submissions Spin"/>
        </authorList>
    </citation>
    <scope>NUCLEOTIDE SEQUENCE [LARGE SCALE GENOMIC DNA]</scope>
    <source>
        <strain evidence="2">DSM 44875</strain>
    </source>
</reference>
<dbReference type="AlphaFoldDB" id="A0A1C4Y9L6"/>
<sequence length="145" mass="14870">MPELSMLIEPSVALPTERVDALAAGLADDLRSVRGFQVAHAQSPASGHGKSQQAWELGMLIVGGVFSAATMRALAQIAIAYADRVKARSITLRSGGNELVITGATRVDQRLVDQLGRLMAPGSVESAVGAAPPAARGPVGEISGS</sequence>
<protein>
    <submittedName>
        <fullName evidence="1">Uncharacterized protein</fullName>
    </submittedName>
</protein>
<dbReference type="OrthoDB" id="3393778at2"/>